<dbReference type="InterPro" id="IPR049492">
    <property type="entry name" value="BD-FAE-like_dom"/>
</dbReference>
<dbReference type="SUPFAM" id="SSF53474">
    <property type="entry name" value="alpha/beta-Hydrolases"/>
    <property type="match status" value="1"/>
</dbReference>
<dbReference type="Pfam" id="PF20434">
    <property type="entry name" value="BD-FAE"/>
    <property type="match status" value="1"/>
</dbReference>
<proteinExistence type="predicted"/>
<keyword evidence="4" id="KW-1185">Reference proteome</keyword>
<dbReference type="Proteomes" id="UP000592180">
    <property type="component" value="Unassembled WGS sequence"/>
</dbReference>
<dbReference type="GO" id="GO:0016787">
    <property type="term" value="F:hydrolase activity"/>
    <property type="evidence" value="ECO:0007669"/>
    <property type="project" value="UniProtKB-KW"/>
</dbReference>
<dbReference type="InterPro" id="IPR050300">
    <property type="entry name" value="GDXG_lipolytic_enzyme"/>
</dbReference>
<dbReference type="PANTHER" id="PTHR48081">
    <property type="entry name" value="AB HYDROLASE SUPERFAMILY PROTEIN C4A8.06C"/>
    <property type="match status" value="1"/>
</dbReference>
<name>A0A840KEP7_9FLAO</name>
<keyword evidence="1" id="KW-0378">Hydrolase</keyword>
<dbReference type="Gene3D" id="3.40.50.1820">
    <property type="entry name" value="alpha/beta hydrolase"/>
    <property type="match status" value="1"/>
</dbReference>
<feature type="domain" description="BD-FAE-like" evidence="2">
    <location>
        <begin position="50"/>
        <end position="244"/>
    </location>
</feature>
<evidence type="ECO:0000259" key="2">
    <source>
        <dbReference type="Pfam" id="PF20434"/>
    </source>
</evidence>
<dbReference type="EMBL" id="JACHLE010000002">
    <property type="protein sequence ID" value="MBB4806478.1"/>
    <property type="molecule type" value="Genomic_DNA"/>
</dbReference>
<evidence type="ECO:0000256" key="1">
    <source>
        <dbReference type="ARBA" id="ARBA00022801"/>
    </source>
</evidence>
<sequence>MVRDLLVISAFFVTIWFTTDCKEKTIKINKDISFKSHLNISYGSDAEQKMDLYVPDKYHETKKDVFIIIHGGGWYGGDKSMLTPLTLSLMKKFPNHIFANINYRLATNSRYALPNQTDDINKTILFLKKKLTYEPEFILLGNSAGGHLSMLYAYQSERNKKVKAVINIVGPSNLSDPGFRHYRDYSFIEEHLVDPKIIPDNISMNVFASPVYWITPSSPPSLSFYGTYDTIIPLSQKKLLDSALHKNNVDYQSFEFEGDHLNWHSDKKLSAFIVDKITVFLKRKDKK</sequence>
<gene>
    <name evidence="3" type="ORF">HNP38_001774</name>
</gene>
<reference evidence="3 4" key="1">
    <citation type="submission" date="2020-08" db="EMBL/GenBank/DDBJ databases">
        <title>Functional genomics of gut bacteria from endangered species of beetles.</title>
        <authorList>
            <person name="Carlos-Shanley C."/>
        </authorList>
    </citation>
    <scope>NUCLEOTIDE SEQUENCE [LARGE SCALE GENOMIC DNA]</scope>
    <source>
        <strain evidence="3 4">S00151</strain>
    </source>
</reference>
<protein>
    <submittedName>
        <fullName evidence="3">Acetyl esterase/lipase</fullName>
    </submittedName>
</protein>
<dbReference type="RefSeq" id="WP_184187853.1">
    <property type="nucleotide sequence ID" value="NZ_JACHLE010000002.1"/>
</dbReference>
<organism evidence="3 4">
    <name type="scientific">Chryseobacterium defluvii</name>
    <dbReference type="NCBI Taxonomy" id="160396"/>
    <lineage>
        <taxon>Bacteria</taxon>
        <taxon>Pseudomonadati</taxon>
        <taxon>Bacteroidota</taxon>
        <taxon>Flavobacteriia</taxon>
        <taxon>Flavobacteriales</taxon>
        <taxon>Weeksellaceae</taxon>
        <taxon>Chryseobacterium group</taxon>
        <taxon>Chryseobacterium</taxon>
    </lineage>
</organism>
<evidence type="ECO:0000313" key="4">
    <source>
        <dbReference type="Proteomes" id="UP000592180"/>
    </source>
</evidence>
<dbReference type="InterPro" id="IPR029058">
    <property type="entry name" value="AB_hydrolase_fold"/>
</dbReference>
<evidence type="ECO:0000313" key="3">
    <source>
        <dbReference type="EMBL" id="MBB4806478.1"/>
    </source>
</evidence>
<comment type="caution">
    <text evidence="3">The sequence shown here is derived from an EMBL/GenBank/DDBJ whole genome shotgun (WGS) entry which is preliminary data.</text>
</comment>
<accession>A0A840KEP7</accession>
<dbReference type="AlphaFoldDB" id="A0A840KEP7"/>